<evidence type="ECO:0000313" key="2">
    <source>
        <dbReference type="Proteomes" id="UP000660024"/>
    </source>
</evidence>
<comment type="caution">
    <text evidence="1">The sequence shown here is derived from an EMBL/GenBank/DDBJ whole genome shotgun (WGS) entry which is preliminary data.</text>
</comment>
<keyword evidence="2" id="KW-1185">Reference proteome</keyword>
<name>A0ABS1BM50_9SPHI</name>
<dbReference type="SUPFAM" id="SSF88723">
    <property type="entry name" value="PIN domain-like"/>
    <property type="match status" value="1"/>
</dbReference>
<dbReference type="EMBL" id="JAEHFY010000020">
    <property type="protein sequence ID" value="MBK0383972.1"/>
    <property type="molecule type" value="Genomic_DNA"/>
</dbReference>
<protein>
    <recommendedName>
        <fullName evidence="3">PIN domain-containing protein</fullName>
    </recommendedName>
</protein>
<evidence type="ECO:0000313" key="1">
    <source>
        <dbReference type="EMBL" id="MBK0383972.1"/>
    </source>
</evidence>
<dbReference type="InterPro" id="IPR029060">
    <property type="entry name" value="PIN-like_dom_sf"/>
</dbReference>
<dbReference type="InterPro" id="IPR021799">
    <property type="entry name" value="PIN-like_prokaryotic"/>
</dbReference>
<sequence>MKLKIAVTDACIFIDLYDLGLVNEFFQLEIEIHITTSVYFELYSEQQQILKAYQSVDRLLVHNLKEEDFLQIQSELYPKSLSETDKSVLHVANKLDACVLSSDKTVRNCAKNKDIEYHGMIWIFDKLVEANILTKKQAALKLEELVSTNFIFQNNKPLVDEIQMRLKLWQQ</sequence>
<dbReference type="RefSeq" id="WP_200587255.1">
    <property type="nucleotide sequence ID" value="NZ_JAEHFY010000020.1"/>
</dbReference>
<dbReference type="Gene3D" id="3.40.50.1010">
    <property type="entry name" value="5'-nuclease"/>
    <property type="match status" value="1"/>
</dbReference>
<dbReference type="Proteomes" id="UP000660024">
    <property type="component" value="Unassembled WGS sequence"/>
</dbReference>
<organism evidence="1 2">
    <name type="scientific">Pedobacter segetis</name>
    <dbReference type="NCBI Taxonomy" id="2793069"/>
    <lineage>
        <taxon>Bacteria</taxon>
        <taxon>Pseudomonadati</taxon>
        <taxon>Bacteroidota</taxon>
        <taxon>Sphingobacteriia</taxon>
        <taxon>Sphingobacteriales</taxon>
        <taxon>Sphingobacteriaceae</taxon>
        <taxon>Pedobacter</taxon>
    </lineage>
</organism>
<accession>A0ABS1BM50</accession>
<proteinExistence type="predicted"/>
<evidence type="ECO:0008006" key="3">
    <source>
        <dbReference type="Google" id="ProtNLM"/>
    </source>
</evidence>
<dbReference type="Pfam" id="PF11848">
    <property type="entry name" value="DUF3368"/>
    <property type="match status" value="1"/>
</dbReference>
<reference evidence="1 2" key="1">
    <citation type="submission" date="2020-12" db="EMBL/GenBank/DDBJ databases">
        <title>Bacterial novel species Pedobacter sp. SD-b isolated from soil.</title>
        <authorList>
            <person name="Jung H.-Y."/>
        </authorList>
    </citation>
    <scope>NUCLEOTIDE SEQUENCE [LARGE SCALE GENOMIC DNA]</scope>
    <source>
        <strain evidence="1 2">SD-b</strain>
    </source>
</reference>
<gene>
    <name evidence="1" type="ORF">I5M32_13470</name>
</gene>